<protein>
    <recommendedName>
        <fullName evidence="1">SnoaL-like domain-containing protein</fullName>
    </recommendedName>
</protein>
<feature type="domain" description="SnoaL-like" evidence="1">
    <location>
        <begin position="27"/>
        <end position="119"/>
    </location>
</feature>
<dbReference type="PATRIC" id="fig|758793.3.peg.4072"/>
<accession>R4WMU1</accession>
<sequence length="138" mass="15905">MLFVKEHAMTDSNRGPAQATDPIEIAKRVYEAYVSKDRASIEALIADDFHFTSPRDNRLDRSTYFARCWPNALSTDSFTFVHLVRDGERVFVTYDLRTKEGASFRNTEILTIRNDKLVEAEVFFGWMIPHEAPKRGSL</sequence>
<dbReference type="KEGG" id="buo:BRPE64_BCDS11630"/>
<evidence type="ECO:0000313" key="3">
    <source>
        <dbReference type="Proteomes" id="UP000013966"/>
    </source>
</evidence>
<evidence type="ECO:0000313" key="2">
    <source>
        <dbReference type="EMBL" id="BAN25824.1"/>
    </source>
</evidence>
<dbReference type="EMBL" id="AP013059">
    <property type="protein sequence ID" value="BAN25824.1"/>
    <property type="molecule type" value="Genomic_DNA"/>
</dbReference>
<reference evidence="2 3" key="1">
    <citation type="journal article" date="2013" name="Genome Announc.">
        <title>Complete Genome Sequence of Burkholderia sp. Strain RPE64, Bacterial Symbiont of the Bean Bug Riptortus pedestris.</title>
        <authorList>
            <person name="Shibata T.F."/>
            <person name="Maeda T."/>
            <person name="Nikoh N."/>
            <person name="Yamaguchi K."/>
            <person name="Oshima K."/>
            <person name="Hattori M."/>
            <person name="Nishiyama T."/>
            <person name="Hasebe M."/>
            <person name="Fukatsu T."/>
            <person name="Kikuchi Y."/>
            <person name="Shigenobu S."/>
        </authorList>
    </citation>
    <scope>NUCLEOTIDE SEQUENCE [LARGE SCALE GENOMIC DNA]</scope>
</reference>
<dbReference type="HOGENOM" id="CLU_131959_0_0_4"/>
<gene>
    <name evidence="2" type="ORF">BRPE64_BCDS11630</name>
</gene>
<dbReference type="InterPro" id="IPR032710">
    <property type="entry name" value="NTF2-like_dom_sf"/>
</dbReference>
<dbReference type="Gene3D" id="3.10.450.50">
    <property type="match status" value="1"/>
</dbReference>
<proteinExistence type="predicted"/>
<dbReference type="AlphaFoldDB" id="R4WMU1"/>
<keyword evidence="3" id="KW-1185">Reference proteome</keyword>
<name>R4WMU1_9BURK</name>
<dbReference type="Pfam" id="PF12680">
    <property type="entry name" value="SnoaL_2"/>
    <property type="match status" value="1"/>
</dbReference>
<evidence type="ECO:0000259" key="1">
    <source>
        <dbReference type="Pfam" id="PF12680"/>
    </source>
</evidence>
<dbReference type="SUPFAM" id="SSF54427">
    <property type="entry name" value="NTF2-like"/>
    <property type="match status" value="1"/>
</dbReference>
<reference evidence="2 3" key="2">
    <citation type="journal article" date="2018" name="Int. J. Syst. Evol. Microbiol.">
        <title>Burkholderia insecticola sp. nov., a gut symbiotic bacterium of the bean bug Riptortus pedestris.</title>
        <authorList>
            <person name="Takeshita K."/>
            <person name="Tamaki H."/>
            <person name="Ohbayashi T."/>
            <person name="Meng X.-Y."/>
            <person name="Sone T."/>
            <person name="Mitani Y."/>
            <person name="Peeters C."/>
            <person name="Kikuchi Y."/>
            <person name="Vandamme P."/>
        </authorList>
    </citation>
    <scope>NUCLEOTIDE SEQUENCE [LARGE SCALE GENOMIC DNA]</scope>
    <source>
        <strain evidence="2">RPE64</strain>
    </source>
</reference>
<organism evidence="2 3">
    <name type="scientific">Caballeronia insecticola</name>
    <dbReference type="NCBI Taxonomy" id="758793"/>
    <lineage>
        <taxon>Bacteria</taxon>
        <taxon>Pseudomonadati</taxon>
        <taxon>Pseudomonadota</taxon>
        <taxon>Betaproteobacteria</taxon>
        <taxon>Burkholderiales</taxon>
        <taxon>Burkholderiaceae</taxon>
        <taxon>Caballeronia</taxon>
    </lineage>
</organism>
<dbReference type="InterPro" id="IPR037401">
    <property type="entry name" value="SnoaL-like"/>
</dbReference>
<dbReference type="Proteomes" id="UP000013966">
    <property type="component" value="Chromosome 2"/>
</dbReference>
<dbReference type="STRING" id="758793.BRPE64_BCDS11630"/>